<reference evidence="5" key="1">
    <citation type="journal article" date="2020" name="Nature">
        <title>Giant virus diversity and host interactions through global metagenomics.</title>
        <authorList>
            <person name="Schulz F."/>
            <person name="Roux S."/>
            <person name="Paez-Espino D."/>
            <person name="Jungbluth S."/>
            <person name="Walsh D.A."/>
            <person name="Denef V.J."/>
            <person name="McMahon K.D."/>
            <person name="Konstantinidis K.T."/>
            <person name="Eloe-Fadrosh E.A."/>
            <person name="Kyrpides N.C."/>
            <person name="Woyke T."/>
        </authorList>
    </citation>
    <scope>NUCLEOTIDE SEQUENCE</scope>
    <source>
        <strain evidence="5">GVMAG-M-3300027708-20</strain>
    </source>
</reference>
<organism evidence="5">
    <name type="scientific">viral metagenome</name>
    <dbReference type="NCBI Taxonomy" id="1070528"/>
    <lineage>
        <taxon>unclassified sequences</taxon>
        <taxon>metagenomes</taxon>
        <taxon>organismal metagenomes</taxon>
    </lineage>
</organism>
<dbReference type="PRINTS" id="PR00819">
    <property type="entry name" value="CBXCFQXSUPER"/>
</dbReference>
<evidence type="ECO:0000259" key="4">
    <source>
        <dbReference type="SMART" id="SM00382"/>
    </source>
</evidence>
<dbReference type="GO" id="GO:0016887">
    <property type="term" value="F:ATP hydrolysis activity"/>
    <property type="evidence" value="ECO:0007669"/>
    <property type="project" value="InterPro"/>
</dbReference>
<dbReference type="Pfam" id="PF00004">
    <property type="entry name" value="AAA"/>
    <property type="match status" value="1"/>
</dbReference>
<sequence length="428" mass="49765">MAKKFVDFLDAYEKKKPMYIIEYSLLSSVINDHYLNDKINDKNIVGNYYKPDVDDLLRNSSSSSSILMNQNSELLNSSYSLWQKQHESRLDFFSDNVLKSIIDSSPKPTRNETIDANINSLMDIINIVENNKYRADTEYNIDLKLLTNIKPELIELNNMIGMENMKQSIVDQLLYFMQNLHIGKDCGDFKHTAVYGPPGTGKTEIAKIIGRMYSKMGVLKNNIFKKVTRSDLIGGYLGQTAIKTKKVIEECVGGVLFIDEAYSLANSDREDSYSKECLDTLCESLSDHKSDLMVIIAGYEDELNETFFRVNKGLQSRFIWRFTMDEYSALEMMKIFKKKVVEQEWSFDNEEAIKERWFTDKKEHFKSFGRDMELLFTYSKICHGRRIYGKDSLMKKKISVEDMDKAYEIFLKNKNVKKENKVIFGLYT</sequence>
<accession>A0A6C0JJ26</accession>
<evidence type="ECO:0000256" key="3">
    <source>
        <dbReference type="ARBA" id="ARBA00022840"/>
    </source>
</evidence>
<dbReference type="InterPro" id="IPR003593">
    <property type="entry name" value="AAA+_ATPase"/>
</dbReference>
<dbReference type="InterPro" id="IPR050773">
    <property type="entry name" value="CbxX/CfxQ_RuBisCO_ESX"/>
</dbReference>
<dbReference type="SUPFAM" id="SSF52540">
    <property type="entry name" value="P-loop containing nucleoside triphosphate hydrolases"/>
    <property type="match status" value="1"/>
</dbReference>
<evidence type="ECO:0000256" key="1">
    <source>
        <dbReference type="ARBA" id="ARBA00010378"/>
    </source>
</evidence>
<dbReference type="FunFam" id="3.40.50.300:FF:000216">
    <property type="entry name" value="Type VII secretion ATPase EccA"/>
    <property type="match status" value="1"/>
</dbReference>
<dbReference type="InterPro" id="IPR000641">
    <property type="entry name" value="CbxX/CfxQ"/>
</dbReference>
<dbReference type="PANTHER" id="PTHR43392">
    <property type="entry name" value="AAA-TYPE ATPASE FAMILY PROTEIN / ANKYRIN REPEAT FAMILY PROTEIN"/>
    <property type="match status" value="1"/>
</dbReference>
<dbReference type="PANTHER" id="PTHR43392:SF2">
    <property type="entry name" value="AAA-TYPE ATPASE FAMILY PROTEIN _ ANKYRIN REPEAT FAMILY PROTEIN"/>
    <property type="match status" value="1"/>
</dbReference>
<dbReference type="EMBL" id="MN740389">
    <property type="protein sequence ID" value="QHU03788.1"/>
    <property type="molecule type" value="Genomic_DNA"/>
</dbReference>
<comment type="similarity">
    <text evidence="1">Belongs to the CbxX/CfxQ family.</text>
</comment>
<evidence type="ECO:0000256" key="2">
    <source>
        <dbReference type="ARBA" id="ARBA00022741"/>
    </source>
</evidence>
<dbReference type="InterPro" id="IPR027417">
    <property type="entry name" value="P-loop_NTPase"/>
</dbReference>
<keyword evidence="3" id="KW-0067">ATP-binding</keyword>
<dbReference type="AlphaFoldDB" id="A0A6C0JJ26"/>
<dbReference type="InterPro" id="IPR003959">
    <property type="entry name" value="ATPase_AAA_core"/>
</dbReference>
<proteinExistence type="inferred from homology"/>
<dbReference type="SMART" id="SM00382">
    <property type="entry name" value="AAA"/>
    <property type="match status" value="1"/>
</dbReference>
<protein>
    <recommendedName>
        <fullName evidence="4">AAA+ ATPase domain-containing protein</fullName>
    </recommendedName>
</protein>
<dbReference type="Gene3D" id="3.40.50.300">
    <property type="entry name" value="P-loop containing nucleotide triphosphate hydrolases"/>
    <property type="match status" value="1"/>
</dbReference>
<evidence type="ECO:0000313" key="5">
    <source>
        <dbReference type="EMBL" id="QHU03788.1"/>
    </source>
</evidence>
<keyword evidence="2" id="KW-0547">Nucleotide-binding</keyword>
<feature type="domain" description="AAA+ ATPase" evidence="4">
    <location>
        <begin position="188"/>
        <end position="317"/>
    </location>
</feature>
<dbReference type="GO" id="GO:0005524">
    <property type="term" value="F:ATP binding"/>
    <property type="evidence" value="ECO:0007669"/>
    <property type="project" value="UniProtKB-KW"/>
</dbReference>
<name>A0A6C0JJ26_9ZZZZ</name>